<protein>
    <submittedName>
        <fullName evidence="1">Uncharacterized protein</fullName>
    </submittedName>
</protein>
<dbReference type="EMBL" id="VSRR010041600">
    <property type="protein sequence ID" value="MPC75659.1"/>
    <property type="molecule type" value="Genomic_DNA"/>
</dbReference>
<dbReference type="AlphaFoldDB" id="A0A5B7I183"/>
<comment type="caution">
    <text evidence="1">The sequence shown here is derived from an EMBL/GenBank/DDBJ whole genome shotgun (WGS) entry which is preliminary data.</text>
</comment>
<sequence length="36" mass="3890">MKHASSENRSPEGVIKALHLQQDMAGVKIADKQGSK</sequence>
<dbReference type="Proteomes" id="UP000324222">
    <property type="component" value="Unassembled WGS sequence"/>
</dbReference>
<reference evidence="1 2" key="1">
    <citation type="submission" date="2019-05" db="EMBL/GenBank/DDBJ databases">
        <title>Another draft genome of Portunus trituberculatus and its Hox gene families provides insights of decapod evolution.</title>
        <authorList>
            <person name="Jeong J.-H."/>
            <person name="Song I."/>
            <person name="Kim S."/>
            <person name="Choi T."/>
            <person name="Kim D."/>
            <person name="Ryu S."/>
            <person name="Kim W."/>
        </authorList>
    </citation>
    <scope>NUCLEOTIDE SEQUENCE [LARGE SCALE GENOMIC DNA]</scope>
    <source>
        <tissue evidence="1">Muscle</tissue>
    </source>
</reference>
<accession>A0A5B7I183</accession>
<gene>
    <name evidence="1" type="ORF">E2C01_070051</name>
</gene>
<proteinExistence type="predicted"/>
<organism evidence="1 2">
    <name type="scientific">Portunus trituberculatus</name>
    <name type="common">Swimming crab</name>
    <name type="synonym">Neptunus trituberculatus</name>
    <dbReference type="NCBI Taxonomy" id="210409"/>
    <lineage>
        <taxon>Eukaryota</taxon>
        <taxon>Metazoa</taxon>
        <taxon>Ecdysozoa</taxon>
        <taxon>Arthropoda</taxon>
        <taxon>Crustacea</taxon>
        <taxon>Multicrustacea</taxon>
        <taxon>Malacostraca</taxon>
        <taxon>Eumalacostraca</taxon>
        <taxon>Eucarida</taxon>
        <taxon>Decapoda</taxon>
        <taxon>Pleocyemata</taxon>
        <taxon>Brachyura</taxon>
        <taxon>Eubrachyura</taxon>
        <taxon>Portunoidea</taxon>
        <taxon>Portunidae</taxon>
        <taxon>Portuninae</taxon>
        <taxon>Portunus</taxon>
    </lineage>
</organism>
<evidence type="ECO:0000313" key="2">
    <source>
        <dbReference type="Proteomes" id="UP000324222"/>
    </source>
</evidence>
<name>A0A5B7I183_PORTR</name>
<evidence type="ECO:0000313" key="1">
    <source>
        <dbReference type="EMBL" id="MPC75659.1"/>
    </source>
</evidence>
<keyword evidence="2" id="KW-1185">Reference proteome</keyword>